<dbReference type="InterPro" id="IPR002638">
    <property type="entry name" value="Quinolinate_PRibosylTrfase_C"/>
</dbReference>
<comment type="similarity">
    <text evidence="3 12">Belongs to the NadC/ModD family.</text>
</comment>
<feature type="binding site" evidence="13">
    <location>
        <position position="192"/>
    </location>
    <ligand>
        <name>substrate</name>
    </ligand>
</feature>
<evidence type="ECO:0000256" key="5">
    <source>
        <dbReference type="ARBA" id="ARBA00011944"/>
    </source>
</evidence>
<dbReference type="InterPro" id="IPR022412">
    <property type="entry name" value="Quinolinate_PRibosylTrfase_N"/>
</dbReference>
<feature type="binding site" evidence="13">
    <location>
        <position position="252"/>
    </location>
    <ligand>
        <name>substrate</name>
    </ligand>
</feature>
<comment type="function">
    <text evidence="1">Involved in the catabolism of quinolinic acid (QA).</text>
</comment>
<evidence type="ECO:0000256" key="9">
    <source>
        <dbReference type="ARBA" id="ARBA00033102"/>
    </source>
</evidence>
<dbReference type="AlphaFoldDB" id="A0A1H2PRB1"/>
<feature type="binding site" evidence="13">
    <location>
        <position position="231"/>
    </location>
    <ligand>
        <name>substrate</name>
    </ligand>
</feature>
<dbReference type="InterPro" id="IPR036068">
    <property type="entry name" value="Nicotinate_pribotase-like_C"/>
</dbReference>
<sequence>MSSADQRSPERLRDVLAAMDVASLAPEFQTIDAEYDGTLGAALSRNVATAIDEDVGAGDLTGRLLNDEQRSARVIVREAAVLAGAPWFEAVMRYVDPTITLEWHFADGQRMPAEAVVCRMHGPVRSLLTAERNALNFLQLLSGVATATRRYVDAIEPVQNNRARILDTRKTMPGLRLAQKYAVRVGGGANQRLALYDGILIKENHIAAAGGVAAALQRAAERGGSAPVQIEVETLVQLDEALAHGARSILLDNFALADMSEAVRRNAGRALLEVSGGVDMRTVVDIARTGVDRISIGALTKDIRATDFSMRLV</sequence>
<dbReference type="InterPro" id="IPR004393">
    <property type="entry name" value="NadC"/>
</dbReference>
<dbReference type="SUPFAM" id="SSF54675">
    <property type="entry name" value="Nicotinate/Quinolinate PRTase N-terminal domain-like"/>
    <property type="match status" value="1"/>
</dbReference>
<evidence type="ECO:0000256" key="4">
    <source>
        <dbReference type="ARBA" id="ARBA00011218"/>
    </source>
</evidence>
<evidence type="ECO:0000313" key="16">
    <source>
        <dbReference type="EMBL" id="SDV49371.1"/>
    </source>
</evidence>
<reference evidence="17" key="1">
    <citation type="submission" date="2016-09" db="EMBL/GenBank/DDBJ databases">
        <authorList>
            <person name="Varghese N."/>
            <person name="Submissions S."/>
        </authorList>
    </citation>
    <scope>NUCLEOTIDE SEQUENCE [LARGE SCALE GENOMIC DNA]</scope>
    <source>
        <strain evidence="17">JS23</strain>
    </source>
</reference>
<comment type="subunit">
    <text evidence="4">Hexamer formed by 3 homodimers.</text>
</comment>
<dbReference type="GO" id="GO:0004514">
    <property type="term" value="F:nicotinate-nucleotide diphosphorylase (carboxylating) activity"/>
    <property type="evidence" value="ECO:0007669"/>
    <property type="project" value="UniProtKB-EC"/>
</dbReference>
<feature type="binding site" evidence="13">
    <location>
        <begin position="275"/>
        <end position="277"/>
    </location>
    <ligand>
        <name>substrate</name>
    </ligand>
</feature>
<gene>
    <name evidence="16" type="ORF">SAMN05216551_10819</name>
</gene>
<evidence type="ECO:0000256" key="11">
    <source>
        <dbReference type="ARBA" id="ARBA00069173"/>
    </source>
</evidence>
<dbReference type="InterPro" id="IPR037128">
    <property type="entry name" value="Quinolinate_PRibosylTase_N_sf"/>
</dbReference>
<feature type="binding site" evidence="13">
    <location>
        <position position="132"/>
    </location>
    <ligand>
        <name>substrate</name>
    </ligand>
</feature>
<dbReference type="NCBIfam" id="TIGR00078">
    <property type="entry name" value="nadC"/>
    <property type="match status" value="1"/>
</dbReference>
<dbReference type="SUPFAM" id="SSF51690">
    <property type="entry name" value="Nicotinate/Quinolinate PRTase C-terminal domain-like"/>
    <property type="match status" value="1"/>
</dbReference>
<dbReference type="Gene3D" id="3.20.20.70">
    <property type="entry name" value="Aldolase class I"/>
    <property type="match status" value="1"/>
</dbReference>
<dbReference type="PIRSF" id="PIRSF006250">
    <property type="entry name" value="NadC_ModD"/>
    <property type="match status" value="1"/>
</dbReference>
<dbReference type="Proteomes" id="UP000243719">
    <property type="component" value="Unassembled WGS sequence"/>
</dbReference>
<dbReference type="STRING" id="1770053.SAMN05216551_10819"/>
<feature type="domain" description="Quinolinate phosphoribosyl transferase N-terminal" evidence="15">
    <location>
        <begin position="59"/>
        <end position="142"/>
    </location>
</feature>
<evidence type="ECO:0000256" key="13">
    <source>
        <dbReference type="PIRSR" id="PIRSR006250-1"/>
    </source>
</evidence>
<dbReference type="Pfam" id="PF01729">
    <property type="entry name" value="QRPTase_C"/>
    <property type="match status" value="1"/>
</dbReference>
<dbReference type="GO" id="GO:0009435">
    <property type="term" value="P:NAD+ biosynthetic process"/>
    <property type="evidence" value="ECO:0007669"/>
    <property type="project" value="UniProtKB-UniPathway"/>
</dbReference>
<dbReference type="Gene3D" id="3.90.1170.20">
    <property type="entry name" value="Quinolinate phosphoribosyl transferase, N-terminal domain"/>
    <property type="match status" value="1"/>
</dbReference>
<dbReference type="InterPro" id="IPR027277">
    <property type="entry name" value="NadC/ModD"/>
</dbReference>
<feature type="binding site" evidence="13">
    <location>
        <position position="202"/>
    </location>
    <ligand>
        <name>substrate</name>
    </ligand>
</feature>
<dbReference type="InterPro" id="IPR013785">
    <property type="entry name" value="Aldolase_TIM"/>
</dbReference>
<dbReference type="CDD" id="cd01572">
    <property type="entry name" value="QPRTase"/>
    <property type="match status" value="1"/>
</dbReference>
<dbReference type="EMBL" id="FNLO01000008">
    <property type="protein sequence ID" value="SDV49371.1"/>
    <property type="molecule type" value="Genomic_DNA"/>
</dbReference>
<feature type="binding site" evidence="13">
    <location>
        <begin position="168"/>
        <end position="170"/>
    </location>
    <ligand>
        <name>substrate</name>
    </ligand>
</feature>
<evidence type="ECO:0000256" key="12">
    <source>
        <dbReference type="PIRNR" id="PIRNR006250"/>
    </source>
</evidence>
<evidence type="ECO:0000256" key="2">
    <source>
        <dbReference type="ARBA" id="ARBA00004893"/>
    </source>
</evidence>
<keyword evidence="6" id="KW-0662">Pyridine nucleotide biosynthesis</keyword>
<dbReference type="PANTHER" id="PTHR32179:SF3">
    <property type="entry name" value="NICOTINATE-NUCLEOTIDE PYROPHOSPHORYLASE [CARBOXYLATING]"/>
    <property type="match status" value="1"/>
</dbReference>
<keyword evidence="17" id="KW-1185">Reference proteome</keyword>
<feature type="domain" description="Quinolinate phosphoribosyl transferase C-terminal" evidence="14">
    <location>
        <begin position="144"/>
        <end position="311"/>
    </location>
</feature>
<dbReference type="EC" id="2.4.2.19" evidence="5"/>
<comment type="pathway">
    <text evidence="2">Cofactor biosynthesis; NAD(+) biosynthesis; nicotinate D-ribonucleotide from quinolinate: step 1/1.</text>
</comment>
<dbReference type="FunFam" id="3.90.1170.20:FF:000001">
    <property type="entry name" value="Nicotinate-nucleotide diphosphorylase (Carboxylating)"/>
    <property type="match status" value="1"/>
</dbReference>
<evidence type="ECO:0000256" key="7">
    <source>
        <dbReference type="ARBA" id="ARBA00022676"/>
    </source>
</evidence>
<feature type="binding site" evidence="13">
    <location>
        <begin position="296"/>
        <end position="298"/>
    </location>
    <ligand>
        <name>substrate</name>
    </ligand>
</feature>
<evidence type="ECO:0000256" key="10">
    <source>
        <dbReference type="ARBA" id="ARBA00047445"/>
    </source>
</evidence>
<dbReference type="GO" id="GO:0034213">
    <property type="term" value="P:quinolinate catabolic process"/>
    <property type="evidence" value="ECO:0007669"/>
    <property type="project" value="TreeGrafter"/>
</dbReference>
<accession>A0A1H2PRB1</accession>
<proteinExistence type="inferred from homology"/>
<dbReference type="GO" id="GO:0005737">
    <property type="term" value="C:cytoplasm"/>
    <property type="evidence" value="ECO:0007669"/>
    <property type="project" value="TreeGrafter"/>
</dbReference>
<keyword evidence="7 12" id="KW-0328">Glycosyltransferase</keyword>
<organism evidence="16 17">
    <name type="scientific">Chitinasiproducens palmae</name>
    <dbReference type="NCBI Taxonomy" id="1770053"/>
    <lineage>
        <taxon>Bacteria</taxon>
        <taxon>Pseudomonadati</taxon>
        <taxon>Pseudomonadota</taxon>
        <taxon>Betaproteobacteria</taxon>
        <taxon>Burkholderiales</taxon>
        <taxon>Burkholderiaceae</taxon>
        <taxon>Chitinasiproducens</taxon>
    </lineage>
</organism>
<evidence type="ECO:0000259" key="14">
    <source>
        <dbReference type="Pfam" id="PF01729"/>
    </source>
</evidence>
<dbReference type="FunFam" id="3.20.20.70:FF:000030">
    <property type="entry name" value="Nicotinate-nucleotide pyrophosphorylase, carboxylating"/>
    <property type="match status" value="1"/>
</dbReference>
<evidence type="ECO:0000313" key="17">
    <source>
        <dbReference type="Proteomes" id="UP000243719"/>
    </source>
</evidence>
<dbReference type="Pfam" id="PF02749">
    <property type="entry name" value="QRPTase_N"/>
    <property type="match status" value="1"/>
</dbReference>
<keyword evidence="8 12" id="KW-0808">Transferase</keyword>
<protein>
    <recommendedName>
        <fullName evidence="11">Probable nicotinate-nucleotide pyrophosphorylase [carboxylating]</fullName>
        <ecNumber evidence="5">2.4.2.19</ecNumber>
    </recommendedName>
    <alternativeName>
        <fullName evidence="9">Quinolinate phosphoribosyltransferase [decarboxylating]</fullName>
    </alternativeName>
</protein>
<evidence type="ECO:0000256" key="1">
    <source>
        <dbReference type="ARBA" id="ARBA00003237"/>
    </source>
</evidence>
<dbReference type="PANTHER" id="PTHR32179">
    <property type="entry name" value="NICOTINATE-NUCLEOTIDE PYROPHOSPHORYLASE [CARBOXYLATING]"/>
    <property type="match status" value="1"/>
</dbReference>
<evidence type="ECO:0000256" key="6">
    <source>
        <dbReference type="ARBA" id="ARBA00022642"/>
    </source>
</evidence>
<evidence type="ECO:0000256" key="8">
    <source>
        <dbReference type="ARBA" id="ARBA00022679"/>
    </source>
</evidence>
<dbReference type="UniPathway" id="UPA00253">
    <property type="reaction ID" value="UER00331"/>
</dbReference>
<comment type="catalytic activity">
    <reaction evidence="10">
        <text>nicotinate beta-D-ribonucleotide + CO2 + diphosphate = quinolinate + 5-phospho-alpha-D-ribose 1-diphosphate + 2 H(+)</text>
        <dbReference type="Rhea" id="RHEA:12733"/>
        <dbReference type="ChEBI" id="CHEBI:15378"/>
        <dbReference type="ChEBI" id="CHEBI:16526"/>
        <dbReference type="ChEBI" id="CHEBI:29959"/>
        <dbReference type="ChEBI" id="CHEBI:33019"/>
        <dbReference type="ChEBI" id="CHEBI:57502"/>
        <dbReference type="ChEBI" id="CHEBI:58017"/>
        <dbReference type="EC" id="2.4.2.19"/>
    </reaction>
</comment>
<evidence type="ECO:0000256" key="3">
    <source>
        <dbReference type="ARBA" id="ARBA00009400"/>
    </source>
</evidence>
<evidence type="ECO:0000259" key="15">
    <source>
        <dbReference type="Pfam" id="PF02749"/>
    </source>
</evidence>
<name>A0A1H2PRB1_9BURK</name>